<dbReference type="Proteomes" id="UP000247416">
    <property type="component" value="Unassembled WGS sequence"/>
</dbReference>
<accession>A0A318TTF0</accession>
<dbReference type="GO" id="GO:0016887">
    <property type="term" value="F:ATP hydrolysis activity"/>
    <property type="evidence" value="ECO:0007669"/>
    <property type="project" value="InterPro"/>
</dbReference>
<evidence type="ECO:0000256" key="2">
    <source>
        <dbReference type="ARBA" id="ARBA00022840"/>
    </source>
</evidence>
<feature type="domain" description="ABC transporter" evidence="3">
    <location>
        <begin position="4"/>
        <end position="229"/>
    </location>
</feature>
<name>A0A318TTF0_9BACL</name>
<evidence type="ECO:0000259" key="3">
    <source>
        <dbReference type="PROSITE" id="PS50893"/>
    </source>
</evidence>
<evidence type="ECO:0000313" key="5">
    <source>
        <dbReference type="Proteomes" id="UP000247416"/>
    </source>
</evidence>
<reference evidence="4 5" key="1">
    <citation type="submission" date="2018-06" db="EMBL/GenBank/DDBJ databases">
        <title>Genomic Encyclopedia of Archaeal and Bacterial Type Strains, Phase II (KMG-II): from individual species to whole genera.</title>
        <authorList>
            <person name="Goeker M."/>
        </authorList>
    </citation>
    <scope>NUCLEOTIDE SEQUENCE [LARGE SCALE GENOMIC DNA]</scope>
    <source>
        <strain evidence="4 5">KACC 16626</strain>
    </source>
</reference>
<dbReference type="InterPro" id="IPR003593">
    <property type="entry name" value="AAA+_ATPase"/>
</dbReference>
<protein>
    <submittedName>
        <fullName evidence="4">ABC-2 type transport system ATP-binding protein</fullName>
    </submittedName>
</protein>
<dbReference type="SMART" id="SM00382">
    <property type="entry name" value="AAA"/>
    <property type="match status" value="1"/>
</dbReference>
<proteinExistence type="predicted"/>
<evidence type="ECO:0000256" key="1">
    <source>
        <dbReference type="ARBA" id="ARBA00022741"/>
    </source>
</evidence>
<dbReference type="Gene3D" id="3.40.50.300">
    <property type="entry name" value="P-loop containing nucleotide triphosphate hydrolases"/>
    <property type="match status" value="1"/>
</dbReference>
<dbReference type="InterPro" id="IPR003439">
    <property type="entry name" value="ABC_transporter-like_ATP-bd"/>
</dbReference>
<dbReference type="RefSeq" id="WP_107935186.1">
    <property type="nucleotide sequence ID" value="NZ_CP085009.1"/>
</dbReference>
<dbReference type="PANTHER" id="PTHR43158:SF5">
    <property type="entry name" value="ABC TRANSPORTER, ATP-BINDING PROTEIN"/>
    <property type="match status" value="1"/>
</dbReference>
<dbReference type="OrthoDB" id="9804819at2"/>
<dbReference type="Pfam" id="PF00005">
    <property type="entry name" value="ABC_tran"/>
    <property type="match status" value="1"/>
</dbReference>
<keyword evidence="1" id="KW-0547">Nucleotide-binding</keyword>
<dbReference type="EMBL" id="QJTJ01000010">
    <property type="protein sequence ID" value="PYF06328.1"/>
    <property type="molecule type" value="Genomic_DNA"/>
</dbReference>
<evidence type="ECO:0000313" key="4">
    <source>
        <dbReference type="EMBL" id="PYF06328.1"/>
    </source>
</evidence>
<keyword evidence="5" id="KW-1185">Reference proteome</keyword>
<dbReference type="GO" id="GO:0005524">
    <property type="term" value="F:ATP binding"/>
    <property type="evidence" value="ECO:0007669"/>
    <property type="project" value="UniProtKB-KW"/>
</dbReference>
<dbReference type="InterPro" id="IPR027417">
    <property type="entry name" value="P-loop_NTPase"/>
</dbReference>
<dbReference type="AlphaFoldDB" id="A0A318TTF0"/>
<dbReference type="SUPFAM" id="SSF52540">
    <property type="entry name" value="P-loop containing nucleoside triphosphate hydrolases"/>
    <property type="match status" value="1"/>
</dbReference>
<dbReference type="PANTHER" id="PTHR43158">
    <property type="entry name" value="SKFA PEPTIDE EXPORT ATP-BINDING PROTEIN SKFE"/>
    <property type="match status" value="1"/>
</dbReference>
<comment type="caution">
    <text evidence="4">The sequence shown here is derived from an EMBL/GenBank/DDBJ whole genome shotgun (WGS) entry which is preliminary data.</text>
</comment>
<dbReference type="PROSITE" id="PS50893">
    <property type="entry name" value="ABC_TRANSPORTER_2"/>
    <property type="match status" value="1"/>
</dbReference>
<organism evidence="4 5">
    <name type="scientific">Ureibacillus chungkukjangi</name>
    <dbReference type="NCBI Taxonomy" id="1202712"/>
    <lineage>
        <taxon>Bacteria</taxon>
        <taxon>Bacillati</taxon>
        <taxon>Bacillota</taxon>
        <taxon>Bacilli</taxon>
        <taxon>Bacillales</taxon>
        <taxon>Caryophanaceae</taxon>
        <taxon>Ureibacillus</taxon>
    </lineage>
</organism>
<gene>
    <name evidence="4" type="ORF">BJ095_11030</name>
</gene>
<keyword evidence="2 4" id="KW-0067">ATP-binding</keyword>
<sequence>MGDIVCNLLDKNYRNKKALNKLSCSIEGEKIIGLIGRNGAGKSTWLKLLAGHLKPTDGEIRIFGENPFNSLKVASNLILIEDTMTFPPFLNIRELLKMAGDFYQNWQGELAEGLLKYADIPLNNYHHKLSKGQASTFNLIYGLATRCAITLLDEPMNGMDEGIRTDMYRAILKEYIANPRIIIISSHHLAEIEHLLEEIMLIDHGEVVLHLPLEAVSQMLVRIKGEVNEVKEMTGYQDVLYEKQDVSYEVIIERNKLDETYDKQSKTLIQSVSATEVCKLLTNKSKGGIDDVFNS</sequence>